<sequence length="107" mass="11205">MSVLELHSLVKVLEKHFGVSAQAVAVAGPAAAGAAEEKDEFTVELTEAGAQKIAVIKVVKEVLNLGLKEAKDMVDAAPSVVKEGLKKDAAEELKKKLEEAGAKVTLK</sequence>
<dbReference type="CDD" id="cd00387">
    <property type="entry name" value="Ribosomal_L7_L12"/>
    <property type="match status" value="1"/>
</dbReference>
<reference evidence="7 8" key="1">
    <citation type="journal article" date="2016" name="Nat. Commun.">
        <title>Thousands of microbial genomes shed light on interconnected biogeochemical processes in an aquifer system.</title>
        <authorList>
            <person name="Anantharaman K."/>
            <person name="Brown C.T."/>
            <person name="Hug L.A."/>
            <person name="Sharon I."/>
            <person name="Castelle C.J."/>
            <person name="Probst A.J."/>
            <person name="Thomas B.C."/>
            <person name="Singh A."/>
            <person name="Wilkins M.J."/>
            <person name="Karaoz U."/>
            <person name="Brodie E.L."/>
            <person name="Williams K.H."/>
            <person name="Hubbard S.S."/>
            <person name="Banfield J.F."/>
        </authorList>
    </citation>
    <scope>NUCLEOTIDE SEQUENCE [LARGE SCALE GENOMIC DNA]</scope>
</reference>
<comment type="caution">
    <text evidence="7">The sequence shown here is derived from an EMBL/GenBank/DDBJ whole genome shotgun (WGS) entry which is preliminary data.</text>
</comment>
<proteinExistence type="inferred from homology"/>
<feature type="domain" description="Large ribosomal subunit protein bL12 oligomerization" evidence="6">
    <location>
        <begin position="1"/>
        <end position="35"/>
    </location>
</feature>
<evidence type="ECO:0000259" key="5">
    <source>
        <dbReference type="Pfam" id="PF00542"/>
    </source>
</evidence>
<evidence type="ECO:0000259" key="6">
    <source>
        <dbReference type="Pfam" id="PF16320"/>
    </source>
</evidence>
<dbReference type="PANTHER" id="PTHR45987">
    <property type="entry name" value="39S RIBOSOMAL PROTEIN L12"/>
    <property type="match status" value="1"/>
</dbReference>
<dbReference type="SUPFAM" id="SSF54736">
    <property type="entry name" value="ClpS-like"/>
    <property type="match status" value="1"/>
</dbReference>
<evidence type="ECO:0000313" key="7">
    <source>
        <dbReference type="EMBL" id="OGG41563.1"/>
    </source>
</evidence>
<keyword evidence="3 4" id="KW-0687">Ribonucleoprotein</keyword>
<dbReference type="Gene3D" id="1.20.5.710">
    <property type="entry name" value="Single helix bin"/>
    <property type="match status" value="1"/>
</dbReference>
<evidence type="ECO:0000256" key="3">
    <source>
        <dbReference type="ARBA" id="ARBA00023274"/>
    </source>
</evidence>
<dbReference type="NCBIfam" id="TIGR00855">
    <property type="entry name" value="L12"/>
    <property type="match status" value="1"/>
</dbReference>
<dbReference type="STRING" id="1798475.A2837_03550"/>
<dbReference type="GO" id="GO:0022625">
    <property type="term" value="C:cytosolic large ribosomal subunit"/>
    <property type="evidence" value="ECO:0007669"/>
    <property type="project" value="TreeGrafter"/>
</dbReference>
<dbReference type="InterPro" id="IPR013823">
    <property type="entry name" value="Ribosomal_bL12_C"/>
</dbReference>
<dbReference type="HAMAP" id="MF_00368">
    <property type="entry name" value="Ribosomal_bL12"/>
    <property type="match status" value="1"/>
</dbReference>
<comment type="subunit">
    <text evidence="4">Homodimer. Part of the ribosomal stalk of the 50S ribosomal subunit. Forms a multimeric L10(L12)X complex, where L10 forms an elongated spine to which 2 to 4 L12 dimers bind in a sequential fashion. Binds GTP-bound translation factors.</text>
</comment>
<dbReference type="InterPro" id="IPR000206">
    <property type="entry name" value="Ribosomal_bL12"/>
</dbReference>
<dbReference type="InterPro" id="IPR036235">
    <property type="entry name" value="Ribosomal_bL12_oligo_N_sf"/>
</dbReference>
<dbReference type="GO" id="GO:0006412">
    <property type="term" value="P:translation"/>
    <property type="evidence" value="ECO:0007669"/>
    <property type="project" value="UniProtKB-UniRule"/>
</dbReference>
<feature type="domain" description="Large ribosomal subunit protein bL12 C-terminal" evidence="5">
    <location>
        <begin position="41"/>
        <end position="107"/>
    </location>
</feature>
<comment type="similarity">
    <text evidence="1 4">Belongs to the bacterial ribosomal protein bL12 family.</text>
</comment>
<keyword evidence="2 4" id="KW-0689">Ribosomal protein</keyword>
<dbReference type="PANTHER" id="PTHR45987:SF4">
    <property type="entry name" value="LARGE RIBOSOMAL SUBUNIT PROTEIN BL12M"/>
    <property type="match status" value="1"/>
</dbReference>
<evidence type="ECO:0000256" key="4">
    <source>
        <dbReference type="HAMAP-Rule" id="MF_00368"/>
    </source>
</evidence>
<protein>
    <recommendedName>
        <fullName evidence="4">Large ribosomal subunit protein bL12</fullName>
    </recommendedName>
</protein>
<comment type="function">
    <text evidence="4">Forms part of the ribosomal stalk which helps the ribosome interact with GTP-bound translation factors. Is thus essential for accurate translation.</text>
</comment>
<name>A0A1F6BXL4_9BACT</name>
<dbReference type="FunFam" id="3.30.1390.10:FF:000001">
    <property type="entry name" value="50S ribosomal protein L7/L12"/>
    <property type="match status" value="1"/>
</dbReference>
<evidence type="ECO:0000313" key="8">
    <source>
        <dbReference type="Proteomes" id="UP000176322"/>
    </source>
</evidence>
<dbReference type="InterPro" id="IPR014719">
    <property type="entry name" value="Ribosomal_bL12_C/ClpS-like"/>
</dbReference>
<dbReference type="GO" id="GO:0003729">
    <property type="term" value="F:mRNA binding"/>
    <property type="evidence" value="ECO:0007669"/>
    <property type="project" value="TreeGrafter"/>
</dbReference>
<dbReference type="AlphaFoldDB" id="A0A1F6BXL4"/>
<dbReference type="EMBL" id="MFKO01000008">
    <property type="protein sequence ID" value="OGG41563.1"/>
    <property type="molecule type" value="Genomic_DNA"/>
</dbReference>
<organism evidence="7 8">
    <name type="scientific">Candidatus Kaiserbacteria bacterium RIFCSPHIGHO2_01_FULL_46_22</name>
    <dbReference type="NCBI Taxonomy" id="1798475"/>
    <lineage>
        <taxon>Bacteria</taxon>
        <taxon>Candidatus Kaiseribacteriota</taxon>
    </lineage>
</organism>
<dbReference type="GO" id="GO:0003735">
    <property type="term" value="F:structural constituent of ribosome"/>
    <property type="evidence" value="ECO:0007669"/>
    <property type="project" value="InterPro"/>
</dbReference>
<evidence type="ECO:0000256" key="1">
    <source>
        <dbReference type="ARBA" id="ARBA00007197"/>
    </source>
</evidence>
<dbReference type="SUPFAM" id="SSF48300">
    <property type="entry name" value="Ribosomal protein L7/12, oligomerisation (N-terminal) domain"/>
    <property type="match status" value="1"/>
</dbReference>
<dbReference type="InterPro" id="IPR008932">
    <property type="entry name" value="Ribosomal_bL12_oligo"/>
</dbReference>
<accession>A0A1F6BXL4</accession>
<dbReference type="Gene3D" id="3.30.1390.10">
    <property type="match status" value="1"/>
</dbReference>
<dbReference type="Pfam" id="PF16320">
    <property type="entry name" value="Ribosomal_L12_N"/>
    <property type="match status" value="1"/>
</dbReference>
<dbReference type="Proteomes" id="UP000176322">
    <property type="component" value="Unassembled WGS sequence"/>
</dbReference>
<dbReference type="Pfam" id="PF00542">
    <property type="entry name" value="Ribosomal_L12"/>
    <property type="match status" value="1"/>
</dbReference>
<gene>
    <name evidence="4" type="primary">rplL</name>
    <name evidence="7" type="ORF">A2837_03550</name>
</gene>
<evidence type="ECO:0000256" key="2">
    <source>
        <dbReference type="ARBA" id="ARBA00022980"/>
    </source>
</evidence>